<feature type="active site" description="Proton donor" evidence="6">
    <location>
        <position position="113"/>
    </location>
</feature>
<dbReference type="GO" id="GO:0050660">
    <property type="term" value="F:flavin adenine dinucleotide binding"/>
    <property type="evidence" value="ECO:0007669"/>
    <property type="project" value="InterPro"/>
</dbReference>
<evidence type="ECO:0000259" key="8">
    <source>
        <dbReference type="Pfam" id="PF01207"/>
    </source>
</evidence>
<dbReference type="GO" id="GO:0017150">
    <property type="term" value="F:tRNA dihydrouridine synthase activity"/>
    <property type="evidence" value="ECO:0007669"/>
    <property type="project" value="InterPro"/>
</dbReference>
<evidence type="ECO:0000256" key="7">
    <source>
        <dbReference type="PIRSR" id="PIRSR006621-2"/>
    </source>
</evidence>
<dbReference type="InterPro" id="IPR035587">
    <property type="entry name" value="DUS-like_FMN-bd"/>
</dbReference>
<organism evidence="9 10">
    <name type="scientific">Kolteria novifilia</name>
    <dbReference type="NCBI Taxonomy" id="2527975"/>
    <lineage>
        <taxon>Bacteria</taxon>
        <taxon>Pseudomonadati</taxon>
        <taxon>Planctomycetota</taxon>
        <taxon>Planctomycetia</taxon>
        <taxon>Kolteriales</taxon>
        <taxon>Kolteriaceae</taxon>
        <taxon>Kolteria</taxon>
    </lineage>
</organism>
<dbReference type="AlphaFoldDB" id="A0A518AX16"/>
<evidence type="ECO:0000256" key="6">
    <source>
        <dbReference type="PIRSR" id="PIRSR006621-1"/>
    </source>
</evidence>
<dbReference type="SUPFAM" id="SSF51395">
    <property type="entry name" value="FMN-linked oxidoreductases"/>
    <property type="match status" value="1"/>
</dbReference>
<evidence type="ECO:0000256" key="5">
    <source>
        <dbReference type="PIRNR" id="PIRNR006621"/>
    </source>
</evidence>
<feature type="binding site" evidence="7">
    <location>
        <position position="152"/>
    </location>
    <ligand>
        <name>FMN</name>
        <dbReference type="ChEBI" id="CHEBI:58210"/>
    </ligand>
</feature>
<dbReference type="Proteomes" id="UP000317093">
    <property type="component" value="Chromosome"/>
</dbReference>
<dbReference type="Gene3D" id="3.20.20.70">
    <property type="entry name" value="Aldolase class I"/>
    <property type="match status" value="1"/>
</dbReference>
<dbReference type="RefSeq" id="WP_145253305.1">
    <property type="nucleotide sequence ID" value="NZ_CP036279.1"/>
</dbReference>
<feature type="binding site" evidence="7">
    <location>
        <position position="185"/>
    </location>
    <ligand>
        <name>FMN</name>
        <dbReference type="ChEBI" id="CHEBI:58210"/>
    </ligand>
</feature>
<feature type="domain" description="DUS-like FMN-binding" evidence="8">
    <location>
        <begin position="27"/>
        <end position="323"/>
    </location>
</feature>
<feature type="binding site" evidence="7">
    <location>
        <begin position="241"/>
        <end position="242"/>
    </location>
    <ligand>
        <name>FMN</name>
        <dbReference type="ChEBI" id="CHEBI:58210"/>
    </ligand>
</feature>
<gene>
    <name evidence="9" type="primary">dusC_1</name>
    <name evidence="9" type="ORF">Pan216_00790</name>
</gene>
<dbReference type="PANTHER" id="PTHR45846">
    <property type="entry name" value="TRNA-DIHYDROURIDINE(47) SYNTHASE [NAD(P)(+)]-LIKE"/>
    <property type="match status" value="1"/>
</dbReference>
<accession>A0A518AX16</accession>
<dbReference type="EMBL" id="CP036279">
    <property type="protein sequence ID" value="QDU59251.1"/>
    <property type="molecule type" value="Genomic_DNA"/>
</dbReference>
<keyword evidence="7" id="KW-0547">Nucleotide-binding</keyword>
<comment type="function">
    <text evidence="5">Catalyzes the synthesis of 5,6-dihydrouridine (D), a modified base found in the D-loop of most tRNAs, via the reduction of the C5-C6 double bond in target uridines.</text>
</comment>
<dbReference type="GO" id="GO:0003723">
    <property type="term" value="F:RNA binding"/>
    <property type="evidence" value="ECO:0007669"/>
    <property type="project" value="TreeGrafter"/>
</dbReference>
<keyword evidence="4 5" id="KW-0560">Oxidoreductase</keyword>
<comment type="cofactor">
    <cofactor evidence="5 7">
        <name>FMN</name>
        <dbReference type="ChEBI" id="CHEBI:58210"/>
    </cofactor>
</comment>
<evidence type="ECO:0000313" key="9">
    <source>
        <dbReference type="EMBL" id="QDU59251.1"/>
    </source>
</evidence>
<dbReference type="InterPro" id="IPR013785">
    <property type="entry name" value="Aldolase_TIM"/>
</dbReference>
<dbReference type="PANTHER" id="PTHR45846:SF1">
    <property type="entry name" value="TRNA-DIHYDROURIDINE(47) SYNTHASE [NAD(P)(+)]-LIKE"/>
    <property type="match status" value="1"/>
</dbReference>
<feature type="binding site" evidence="7">
    <location>
        <position position="83"/>
    </location>
    <ligand>
        <name>FMN</name>
        <dbReference type="ChEBI" id="CHEBI:58210"/>
    </ligand>
</feature>
<proteinExistence type="inferred from homology"/>
<reference evidence="9 10" key="1">
    <citation type="submission" date="2019-02" db="EMBL/GenBank/DDBJ databases">
        <title>Deep-cultivation of Planctomycetes and their phenomic and genomic characterization uncovers novel biology.</title>
        <authorList>
            <person name="Wiegand S."/>
            <person name="Jogler M."/>
            <person name="Boedeker C."/>
            <person name="Pinto D."/>
            <person name="Vollmers J."/>
            <person name="Rivas-Marin E."/>
            <person name="Kohn T."/>
            <person name="Peeters S.H."/>
            <person name="Heuer A."/>
            <person name="Rast P."/>
            <person name="Oberbeckmann S."/>
            <person name="Bunk B."/>
            <person name="Jeske O."/>
            <person name="Meyerdierks A."/>
            <person name="Storesund J.E."/>
            <person name="Kallscheuer N."/>
            <person name="Luecker S."/>
            <person name="Lage O.M."/>
            <person name="Pohl T."/>
            <person name="Merkel B.J."/>
            <person name="Hornburger P."/>
            <person name="Mueller R.-W."/>
            <person name="Bruemmer F."/>
            <person name="Labrenz M."/>
            <person name="Spormann A.M."/>
            <person name="Op den Camp H."/>
            <person name="Overmann J."/>
            <person name="Amann R."/>
            <person name="Jetten M.S.M."/>
            <person name="Mascher T."/>
            <person name="Medema M.H."/>
            <person name="Devos D.P."/>
            <person name="Kaster A.-K."/>
            <person name="Ovreas L."/>
            <person name="Rohde M."/>
            <person name="Galperin M.Y."/>
            <person name="Jogler C."/>
        </authorList>
    </citation>
    <scope>NUCLEOTIDE SEQUENCE [LARGE SCALE GENOMIC DNA]</scope>
    <source>
        <strain evidence="9 10">Pan216</strain>
    </source>
</reference>
<comment type="similarity">
    <text evidence="5">Belongs to the dus family.</text>
</comment>
<keyword evidence="1 5" id="KW-0285">Flavoprotein</keyword>
<dbReference type="PIRSF" id="PIRSF006621">
    <property type="entry name" value="Dus"/>
    <property type="match status" value="1"/>
</dbReference>
<sequence>MPADTAVSPSTSEASSNVFPLPSPFTLAALSGYSDLGMRVTCRSLGACLTRHEVVLDQCVLKGSKGARSGTFLEPSDRPIAAQLMGNDPEQMGLAAARMVAEGYDLVDINFGCPVKKVLGRCRGGFLLGEPETAIEMIQRVRDAVTVPVTIKVRRGRDDSREATESFWRIIDEAVDLGVVGVAIHGRTVDQRYEGQACWNRIAEVKRRHPHLVVFGSGDLFTAEDCLRMLEQTGCDGVTIARGAIANPWIFRESLALWKGLLKPAPPTIREQGELIDWQYRLAVTQYGPERASRQMRKFGIKRAALHPRADELHQAYIRLSQLSDWHALMNEFYATESTAISA</sequence>
<keyword evidence="2 5" id="KW-0288">FMN</keyword>
<dbReference type="Pfam" id="PF01207">
    <property type="entry name" value="Dus"/>
    <property type="match status" value="1"/>
</dbReference>
<keyword evidence="10" id="KW-1185">Reference proteome</keyword>
<dbReference type="CDD" id="cd02801">
    <property type="entry name" value="DUS_like_FMN"/>
    <property type="match status" value="1"/>
</dbReference>
<dbReference type="KEGG" id="knv:Pan216_00790"/>
<evidence type="ECO:0000256" key="3">
    <source>
        <dbReference type="ARBA" id="ARBA00022694"/>
    </source>
</evidence>
<dbReference type="OrthoDB" id="9764501at2"/>
<keyword evidence="3 5" id="KW-0819">tRNA processing</keyword>
<dbReference type="InterPro" id="IPR001269">
    <property type="entry name" value="DUS_fam"/>
</dbReference>
<evidence type="ECO:0000256" key="4">
    <source>
        <dbReference type="ARBA" id="ARBA00023002"/>
    </source>
</evidence>
<evidence type="ECO:0000256" key="1">
    <source>
        <dbReference type="ARBA" id="ARBA00022630"/>
    </source>
</evidence>
<dbReference type="EC" id="1.3.1.-" evidence="5"/>
<protein>
    <recommendedName>
        <fullName evidence="5">tRNA-dihydrouridine synthase</fullName>
        <ecNumber evidence="5">1.3.1.-</ecNumber>
    </recommendedName>
</protein>
<evidence type="ECO:0000256" key="2">
    <source>
        <dbReference type="ARBA" id="ARBA00022643"/>
    </source>
</evidence>
<evidence type="ECO:0000313" key="10">
    <source>
        <dbReference type="Proteomes" id="UP000317093"/>
    </source>
</evidence>
<name>A0A518AX16_9BACT</name>